<comment type="caution">
    <text evidence="2">The sequence shown here is derived from an EMBL/GenBank/DDBJ whole genome shotgun (WGS) entry which is preliminary data.</text>
</comment>
<protein>
    <submittedName>
        <fullName evidence="2">Uncharacterized protein</fullName>
    </submittedName>
</protein>
<dbReference type="PANTHER" id="PTHR15887">
    <property type="entry name" value="TRANSMEMBRANE PROTEIN 69"/>
    <property type="match status" value="1"/>
</dbReference>
<accession>A0A150GN61</accession>
<dbReference type="Pfam" id="PF11911">
    <property type="entry name" value="DUF3429"/>
    <property type="match status" value="1"/>
</dbReference>
<organism evidence="2 3">
    <name type="scientific">Gonium pectorale</name>
    <name type="common">Green alga</name>
    <dbReference type="NCBI Taxonomy" id="33097"/>
    <lineage>
        <taxon>Eukaryota</taxon>
        <taxon>Viridiplantae</taxon>
        <taxon>Chlorophyta</taxon>
        <taxon>core chlorophytes</taxon>
        <taxon>Chlorophyceae</taxon>
        <taxon>CS clade</taxon>
        <taxon>Chlamydomonadales</taxon>
        <taxon>Volvocaceae</taxon>
        <taxon>Gonium</taxon>
    </lineage>
</organism>
<dbReference type="OrthoDB" id="194289at2759"/>
<keyword evidence="1" id="KW-0812">Transmembrane</keyword>
<dbReference type="EMBL" id="LSYV01000014">
    <property type="protein sequence ID" value="KXZ51259.1"/>
    <property type="molecule type" value="Genomic_DNA"/>
</dbReference>
<dbReference type="AlphaFoldDB" id="A0A150GN61"/>
<dbReference type="Proteomes" id="UP000075714">
    <property type="component" value="Unassembled WGS sequence"/>
</dbReference>
<feature type="transmembrane region" description="Helical" evidence="1">
    <location>
        <begin position="80"/>
        <end position="111"/>
    </location>
</feature>
<reference evidence="3" key="1">
    <citation type="journal article" date="2016" name="Nat. Commun.">
        <title>The Gonium pectorale genome demonstrates co-option of cell cycle regulation during the evolution of multicellularity.</title>
        <authorList>
            <person name="Hanschen E.R."/>
            <person name="Marriage T.N."/>
            <person name="Ferris P.J."/>
            <person name="Hamaji T."/>
            <person name="Toyoda A."/>
            <person name="Fujiyama A."/>
            <person name="Neme R."/>
            <person name="Noguchi H."/>
            <person name="Minakuchi Y."/>
            <person name="Suzuki M."/>
            <person name="Kawai-Toyooka H."/>
            <person name="Smith D.R."/>
            <person name="Sparks H."/>
            <person name="Anderson J."/>
            <person name="Bakaric R."/>
            <person name="Luria V."/>
            <person name="Karger A."/>
            <person name="Kirschner M.W."/>
            <person name="Durand P.M."/>
            <person name="Michod R.E."/>
            <person name="Nozaki H."/>
            <person name="Olson B.J."/>
        </authorList>
    </citation>
    <scope>NUCLEOTIDE SEQUENCE [LARGE SCALE GENOMIC DNA]</scope>
    <source>
        <strain evidence="3">NIES-2863</strain>
    </source>
</reference>
<evidence type="ECO:0000256" key="1">
    <source>
        <dbReference type="SAM" id="Phobius"/>
    </source>
</evidence>
<evidence type="ECO:0000313" key="3">
    <source>
        <dbReference type="Proteomes" id="UP000075714"/>
    </source>
</evidence>
<keyword evidence="3" id="KW-1185">Reference proteome</keyword>
<dbReference type="STRING" id="33097.A0A150GN61"/>
<sequence length="200" mass="21131">MPLVPKLLGFAGAIPFVTLTPSFVEAAGLPHLVDYCAQMQLVYGGSIVTFLGAVHWGLAMNSSAIAATGAKAASALRERYVWSVVPSLAVVPALMMQPAQGSLAIAVLLGICYLSDSSYFRLGYLPSWYMSLRGFLTLLAVTGMLSTTAYYFGRDVEKARRRMEEEDAKRAERLEVRAAALGGAGAAVAAAPAAPAGKQR</sequence>
<feature type="transmembrane region" description="Helical" evidence="1">
    <location>
        <begin position="42"/>
        <end position="59"/>
    </location>
</feature>
<keyword evidence="1" id="KW-1133">Transmembrane helix</keyword>
<keyword evidence="1" id="KW-0472">Membrane</keyword>
<feature type="transmembrane region" description="Helical" evidence="1">
    <location>
        <begin position="131"/>
        <end position="153"/>
    </location>
</feature>
<dbReference type="PANTHER" id="PTHR15887:SF1">
    <property type="entry name" value="TRANSMEMBRANE PROTEIN 69"/>
    <property type="match status" value="1"/>
</dbReference>
<dbReference type="InterPro" id="IPR021836">
    <property type="entry name" value="DUF3429"/>
</dbReference>
<name>A0A150GN61_GONPE</name>
<proteinExistence type="predicted"/>
<evidence type="ECO:0000313" key="2">
    <source>
        <dbReference type="EMBL" id="KXZ51259.1"/>
    </source>
</evidence>
<gene>
    <name evidence="2" type="ORF">GPECTOR_13g746</name>
</gene>